<dbReference type="EMBL" id="JABXJJ020000013">
    <property type="protein sequence ID" value="MDI5970062.1"/>
    <property type="molecule type" value="Genomic_DNA"/>
</dbReference>
<evidence type="ECO:0000313" key="9">
    <source>
        <dbReference type="EMBL" id="MDI5970062.1"/>
    </source>
</evidence>
<feature type="transmembrane region" description="Helical" evidence="7">
    <location>
        <begin position="90"/>
        <end position="108"/>
    </location>
</feature>
<dbReference type="Pfam" id="PF07690">
    <property type="entry name" value="MFS_1"/>
    <property type="match status" value="1"/>
</dbReference>
<dbReference type="SUPFAM" id="SSF103473">
    <property type="entry name" value="MFS general substrate transporter"/>
    <property type="match status" value="1"/>
</dbReference>
<dbReference type="PANTHER" id="PTHR23517">
    <property type="entry name" value="RESISTANCE PROTEIN MDTM, PUTATIVE-RELATED-RELATED"/>
    <property type="match status" value="1"/>
</dbReference>
<feature type="transmembrane region" description="Helical" evidence="7">
    <location>
        <begin position="114"/>
        <end position="142"/>
    </location>
</feature>
<feature type="transmembrane region" description="Helical" evidence="7">
    <location>
        <begin position="388"/>
        <end position="407"/>
    </location>
</feature>
<evidence type="ECO:0000256" key="4">
    <source>
        <dbReference type="ARBA" id="ARBA00022692"/>
    </source>
</evidence>
<comment type="caution">
    <text evidence="9">The sequence shown here is derived from an EMBL/GenBank/DDBJ whole genome shotgun (WGS) entry which is preliminary data.</text>
</comment>
<keyword evidence="2" id="KW-0813">Transport</keyword>
<feature type="transmembrane region" description="Helical" evidence="7">
    <location>
        <begin position="258"/>
        <end position="277"/>
    </location>
</feature>
<evidence type="ECO:0000256" key="6">
    <source>
        <dbReference type="ARBA" id="ARBA00023136"/>
    </source>
</evidence>
<dbReference type="GO" id="GO:0022857">
    <property type="term" value="F:transmembrane transporter activity"/>
    <property type="evidence" value="ECO:0007669"/>
    <property type="project" value="InterPro"/>
</dbReference>
<evidence type="ECO:0000313" key="10">
    <source>
        <dbReference type="Proteomes" id="UP001156398"/>
    </source>
</evidence>
<dbReference type="GO" id="GO:0005886">
    <property type="term" value="C:plasma membrane"/>
    <property type="evidence" value="ECO:0007669"/>
    <property type="project" value="UniProtKB-SubCell"/>
</dbReference>
<name>A0AA90K8Y1_9ACTN</name>
<evidence type="ECO:0000313" key="8">
    <source>
        <dbReference type="EMBL" id="MDI5963975.1"/>
    </source>
</evidence>
<dbReference type="RefSeq" id="WP_271312739.1">
    <property type="nucleotide sequence ID" value="NZ_JAAGKO020000019.1"/>
</dbReference>
<feature type="transmembrane region" description="Helical" evidence="7">
    <location>
        <begin position="32"/>
        <end position="52"/>
    </location>
</feature>
<feature type="transmembrane region" description="Helical" evidence="7">
    <location>
        <begin position="154"/>
        <end position="173"/>
    </location>
</feature>
<organism evidence="9">
    <name type="scientific">Streptantibioticus silvisoli</name>
    <dbReference type="NCBI Taxonomy" id="2705255"/>
    <lineage>
        <taxon>Bacteria</taxon>
        <taxon>Bacillati</taxon>
        <taxon>Actinomycetota</taxon>
        <taxon>Actinomycetes</taxon>
        <taxon>Kitasatosporales</taxon>
        <taxon>Streptomycetaceae</taxon>
        <taxon>Streptantibioticus</taxon>
    </lineage>
</organism>
<proteinExistence type="predicted"/>
<comment type="subcellular location">
    <subcellularLocation>
        <location evidence="1">Cell membrane</location>
        <topology evidence="1">Multi-pass membrane protein</topology>
    </subcellularLocation>
</comment>
<accession>A0AA90K8Y1</accession>
<evidence type="ECO:0000256" key="7">
    <source>
        <dbReference type="SAM" id="Phobius"/>
    </source>
</evidence>
<reference evidence="9 10" key="1">
    <citation type="submission" date="2023-05" db="EMBL/GenBank/DDBJ databases">
        <title>Streptantibioticus silvisoli sp. nov., acidotolerant actinomycetes 1 from pine litter.</title>
        <authorList>
            <person name="Swiecimska M."/>
            <person name="Golinska P."/>
            <person name="Sangal V."/>
            <person name="Wachnowicz B."/>
            <person name="Goodfellow M."/>
        </authorList>
    </citation>
    <scope>NUCLEOTIDE SEQUENCE</scope>
    <source>
        <strain evidence="9">SL13</strain>
        <strain evidence="8 10">SL54</strain>
    </source>
</reference>
<dbReference type="Gene3D" id="1.20.1250.20">
    <property type="entry name" value="MFS general substrate transporter like domains"/>
    <property type="match status" value="1"/>
</dbReference>
<dbReference type="AlphaFoldDB" id="A0AA90K8Y1"/>
<evidence type="ECO:0000256" key="5">
    <source>
        <dbReference type="ARBA" id="ARBA00022989"/>
    </source>
</evidence>
<feature type="transmembrane region" description="Helical" evidence="7">
    <location>
        <begin position="58"/>
        <end position="78"/>
    </location>
</feature>
<dbReference type="Proteomes" id="UP001156398">
    <property type="component" value="Unassembled WGS sequence"/>
</dbReference>
<protein>
    <submittedName>
        <fullName evidence="9">MFS transporter</fullName>
    </submittedName>
</protein>
<feature type="transmembrane region" description="Helical" evidence="7">
    <location>
        <begin position="226"/>
        <end position="252"/>
    </location>
</feature>
<dbReference type="InterPro" id="IPR050171">
    <property type="entry name" value="MFS_Transporters"/>
</dbReference>
<dbReference type="InterPro" id="IPR036259">
    <property type="entry name" value="MFS_trans_sf"/>
</dbReference>
<gene>
    <name evidence="8" type="ORF">POF43_014840</name>
    <name evidence="9" type="ORF">POF50_012040</name>
</gene>
<keyword evidence="10" id="KW-1185">Reference proteome</keyword>
<evidence type="ECO:0000256" key="2">
    <source>
        <dbReference type="ARBA" id="ARBA00022448"/>
    </source>
</evidence>
<evidence type="ECO:0000256" key="1">
    <source>
        <dbReference type="ARBA" id="ARBA00004651"/>
    </source>
</evidence>
<keyword evidence="5 7" id="KW-1133">Transmembrane helix</keyword>
<sequence length="447" mass="46498">MIDRLVRPGQWTLTQRVLPPAGLPRRLCTQSAIAAVGGGTYLTGGVVFFSLYTGLPATQIGLGFSFAGLLGLVGSLPAGHLADRFGGRRVWLAGAVVTAAGFGAYPFASGFWSFLLVMAVATVGQLLAGSGQGLYAVAALPAGDRVRVLSFVRAYKNVGFTVGSGLGTAVLALDSRVALLALVLANSVGMLVNAAHVARMPVAHATGPAGHRPRPRPWSVLRDRPYLALATLLSMVSILNVTIFSDVIPLWAITMTDVPKPVLGVLVALNTVMAVALQVPATRGAGTTAGAARLARRAAWSMAAACPVLALSGATHGWLTVVVLGVAVVLTTMTELWISAAQWFVNTDLPPADRRGAYAGASRMLNSVFQMIGPASTTFLAIRTGGWGWWVVAALFAACAFAVRPAMTAATRRPRYGERTVRVPDTAPAVARVPVTGRSTVRSGARP</sequence>
<feature type="transmembrane region" description="Helical" evidence="7">
    <location>
        <begin position="179"/>
        <end position="198"/>
    </location>
</feature>
<dbReference type="InterPro" id="IPR011701">
    <property type="entry name" value="MFS"/>
</dbReference>
<keyword evidence="3" id="KW-1003">Cell membrane</keyword>
<keyword evidence="6 7" id="KW-0472">Membrane</keyword>
<dbReference type="PANTHER" id="PTHR23517:SF2">
    <property type="entry name" value="MULTIDRUG RESISTANCE PROTEIN MDTH"/>
    <property type="match status" value="1"/>
</dbReference>
<evidence type="ECO:0000256" key="3">
    <source>
        <dbReference type="ARBA" id="ARBA00022475"/>
    </source>
</evidence>
<keyword evidence="4 7" id="KW-0812">Transmembrane</keyword>
<dbReference type="EMBL" id="JAAGKO020000019">
    <property type="protein sequence ID" value="MDI5963975.1"/>
    <property type="molecule type" value="Genomic_DNA"/>
</dbReference>